<evidence type="ECO:0000313" key="4">
    <source>
        <dbReference type="Proteomes" id="UP000067448"/>
    </source>
</evidence>
<name>A0A100JI82_STRSC</name>
<keyword evidence="2" id="KW-0812">Transmembrane</keyword>
<comment type="caution">
    <text evidence="3">The sequence shown here is derived from an EMBL/GenBank/DDBJ whole genome shotgun (WGS) entry which is preliminary data.</text>
</comment>
<organism evidence="3 4">
    <name type="scientific">Streptomyces scabiei</name>
    <dbReference type="NCBI Taxonomy" id="1930"/>
    <lineage>
        <taxon>Bacteria</taxon>
        <taxon>Bacillati</taxon>
        <taxon>Actinomycetota</taxon>
        <taxon>Actinomycetes</taxon>
        <taxon>Kitasatosporales</taxon>
        <taxon>Streptomycetaceae</taxon>
        <taxon>Streptomyces</taxon>
    </lineage>
</organism>
<keyword evidence="2" id="KW-0472">Membrane</keyword>
<accession>A0A100JI82</accession>
<dbReference type="AlphaFoldDB" id="A0A100JI82"/>
<protein>
    <submittedName>
        <fullName evidence="3">Uncharacterized protein</fullName>
    </submittedName>
</protein>
<feature type="region of interest" description="Disordered" evidence="1">
    <location>
        <begin position="1"/>
        <end position="36"/>
    </location>
</feature>
<evidence type="ECO:0000256" key="2">
    <source>
        <dbReference type="SAM" id="Phobius"/>
    </source>
</evidence>
<evidence type="ECO:0000256" key="1">
    <source>
        <dbReference type="SAM" id="MobiDB-lite"/>
    </source>
</evidence>
<dbReference type="EMBL" id="BCMM01000001">
    <property type="protein sequence ID" value="GAQ60010.1"/>
    <property type="molecule type" value="Genomic_DNA"/>
</dbReference>
<gene>
    <name evidence="3" type="ORF">SsS58_00349</name>
</gene>
<proteinExistence type="predicted"/>
<reference evidence="4" key="1">
    <citation type="submission" date="2015-11" db="EMBL/GenBank/DDBJ databases">
        <authorList>
            <consortium name="Cross-ministerial Strategic Innovation Promotion Program (SIP) consortium"/>
            <person name="Tomihama T."/>
            <person name="Ikenaga M."/>
            <person name="Sakai M."/>
            <person name="Okubo T."/>
            <person name="Ikeda S."/>
        </authorList>
    </citation>
    <scope>NUCLEOTIDE SEQUENCE [LARGE SCALE GENOMIC DNA]</scope>
    <source>
        <strain evidence="4">S58</strain>
    </source>
</reference>
<reference evidence="4" key="3">
    <citation type="submission" date="2016-02" db="EMBL/GenBank/DDBJ databases">
        <title>Draft genome of pathogenic Streptomyces sp. in Japan.</title>
        <authorList>
            <person name="Tomihama T."/>
            <person name="Ikenaga M."/>
            <person name="Sakai M."/>
            <person name="Okubo T."/>
            <person name="Ikeda S."/>
        </authorList>
    </citation>
    <scope>NUCLEOTIDE SEQUENCE [LARGE SCALE GENOMIC DNA]</scope>
    <source>
        <strain evidence="4">S58</strain>
    </source>
</reference>
<feature type="compositionally biased region" description="Low complexity" evidence="1">
    <location>
        <begin position="10"/>
        <end position="21"/>
    </location>
</feature>
<evidence type="ECO:0000313" key="3">
    <source>
        <dbReference type="EMBL" id="GAQ60010.1"/>
    </source>
</evidence>
<keyword evidence="2" id="KW-1133">Transmembrane helix</keyword>
<reference evidence="3 4" key="2">
    <citation type="journal article" date="2016" name="Genome Announc.">
        <title>Draft Genome Sequences of Streptomyces scabiei S58, Streptomyces turgidiscabies T45, and Streptomyces acidiscabies a10, the Pathogens of Potato Common Scab, Isolated in Japan.</title>
        <authorList>
            <person name="Tomihama T."/>
            <person name="Nishi Y."/>
            <person name="Sakai M."/>
            <person name="Ikenaga M."/>
            <person name="Okubo T."/>
            <person name="Ikeda S."/>
        </authorList>
    </citation>
    <scope>NUCLEOTIDE SEQUENCE [LARGE SCALE GENOMIC DNA]</scope>
    <source>
        <strain evidence="3 4">S58</strain>
    </source>
</reference>
<feature type="transmembrane region" description="Helical" evidence="2">
    <location>
        <begin position="54"/>
        <end position="75"/>
    </location>
</feature>
<sequence>MGSVDADDLPGPVDEVDAVPPDDARTVGGGGLGDARDQGAVHVPVLLRMPITGVVQGLFTLACTILAVNGTRMLLL</sequence>
<dbReference type="Proteomes" id="UP000067448">
    <property type="component" value="Unassembled WGS sequence"/>
</dbReference>